<accession>A0A7S4NLJ5</accession>
<reference evidence="1" key="1">
    <citation type="submission" date="2021-01" db="EMBL/GenBank/DDBJ databases">
        <authorList>
            <person name="Corre E."/>
            <person name="Pelletier E."/>
            <person name="Niang G."/>
            <person name="Scheremetjew M."/>
            <person name="Finn R."/>
            <person name="Kale V."/>
            <person name="Holt S."/>
            <person name="Cochrane G."/>
            <person name="Meng A."/>
            <person name="Brown T."/>
            <person name="Cohen L."/>
        </authorList>
    </citation>
    <scope>NUCLEOTIDE SEQUENCE</scope>
    <source>
        <strain evidence="1">SoJaBio B1-5/56/2</strain>
    </source>
</reference>
<evidence type="ECO:0000313" key="1">
    <source>
        <dbReference type="EMBL" id="CAE2296508.1"/>
    </source>
</evidence>
<organism evidence="1">
    <name type="scientific">Paramoeba aestuarina</name>
    <dbReference type="NCBI Taxonomy" id="180227"/>
    <lineage>
        <taxon>Eukaryota</taxon>
        <taxon>Amoebozoa</taxon>
        <taxon>Discosea</taxon>
        <taxon>Flabellinia</taxon>
        <taxon>Dactylopodida</taxon>
        <taxon>Paramoebidae</taxon>
        <taxon>Paramoeba</taxon>
    </lineage>
</organism>
<dbReference type="AlphaFoldDB" id="A0A7S4NLJ5"/>
<proteinExistence type="predicted"/>
<dbReference type="EMBL" id="HBKR01011142">
    <property type="protein sequence ID" value="CAE2296508.1"/>
    <property type="molecule type" value="Transcribed_RNA"/>
</dbReference>
<protein>
    <submittedName>
        <fullName evidence="1">Uncharacterized protein</fullName>
    </submittedName>
</protein>
<sequence>MSEFDVMLARWMAQELQIDYNNPARWTDRLLLHKTLHYAHCIFFHSSKSSLFEQAIETKEEDGPFWDEIHKALKQEGSVDDDFHLYSFVPVLKIIASICKKHGPEKLRDETHQSAVIENKKVHDVIQSEELDFPCSSFEHDLLAEVTSLEKKEKGGGFILAESDWNFEITQVVS</sequence>
<name>A0A7S4NLJ5_9EUKA</name>
<gene>
    <name evidence="1" type="ORF">NAES01612_LOCUS7419</name>
</gene>